<evidence type="ECO:0000256" key="1">
    <source>
        <dbReference type="SAM" id="Phobius"/>
    </source>
</evidence>
<evidence type="ECO:0000313" key="5">
    <source>
        <dbReference type="EMBL" id="MCG2613113.1"/>
    </source>
</evidence>
<feature type="chain" id="PRO_5047449814" evidence="2">
    <location>
        <begin position="20"/>
        <end position="998"/>
    </location>
</feature>
<dbReference type="GO" id="GO:0016301">
    <property type="term" value="F:kinase activity"/>
    <property type="evidence" value="ECO:0007669"/>
    <property type="project" value="UniProtKB-KW"/>
</dbReference>
<keyword evidence="5" id="KW-0808">Transferase</keyword>
<keyword evidence="1" id="KW-0472">Membrane</keyword>
<evidence type="ECO:0000313" key="6">
    <source>
        <dbReference type="Proteomes" id="UP001165367"/>
    </source>
</evidence>
<reference evidence="5" key="1">
    <citation type="submission" date="2022-01" db="EMBL/GenBank/DDBJ databases">
        <authorList>
            <person name="Jo J.-H."/>
            <person name="Im W.-T."/>
        </authorList>
    </citation>
    <scope>NUCLEOTIDE SEQUENCE</scope>
    <source>
        <strain evidence="5">NA20</strain>
    </source>
</reference>
<dbReference type="Proteomes" id="UP001165367">
    <property type="component" value="Unassembled WGS sequence"/>
</dbReference>
<feature type="domain" description="Signal transduction histidine kinase internal region" evidence="3">
    <location>
        <begin position="821"/>
        <end position="895"/>
    </location>
</feature>
<dbReference type="InterPro" id="IPR015943">
    <property type="entry name" value="WD40/YVTN_repeat-like_dom_sf"/>
</dbReference>
<dbReference type="EMBL" id="JAKLTR010000001">
    <property type="protein sequence ID" value="MCG2613113.1"/>
    <property type="molecule type" value="Genomic_DNA"/>
</dbReference>
<dbReference type="InterPro" id="IPR011123">
    <property type="entry name" value="Y_Y_Y"/>
</dbReference>
<evidence type="ECO:0000259" key="4">
    <source>
        <dbReference type="Pfam" id="PF07495"/>
    </source>
</evidence>
<evidence type="ECO:0000256" key="2">
    <source>
        <dbReference type="SAM" id="SignalP"/>
    </source>
</evidence>
<dbReference type="InterPro" id="IPR010559">
    <property type="entry name" value="Sig_transdc_His_kin_internal"/>
</dbReference>
<protein>
    <submittedName>
        <fullName evidence="5">Histidine kinase</fullName>
    </submittedName>
</protein>
<dbReference type="PANTHER" id="PTHR34220:SF7">
    <property type="entry name" value="SENSOR HISTIDINE KINASE YPDA"/>
    <property type="match status" value="1"/>
</dbReference>
<keyword evidence="5" id="KW-0418">Kinase</keyword>
<feature type="transmembrane region" description="Helical" evidence="1">
    <location>
        <begin position="773"/>
        <end position="793"/>
    </location>
</feature>
<dbReference type="SUPFAM" id="SSF63829">
    <property type="entry name" value="Calcium-dependent phosphotriesterase"/>
    <property type="match status" value="2"/>
</dbReference>
<accession>A0ABS9KLB2</accession>
<gene>
    <name evidence="5" type="ORF">LZZ85_02440</name>
</gene>
<feature type="domain" description="Two component regulator three Y" evidence="4">
    <location>
        <begin position="703"/>
        <end position="765"/>
    </location>
</feature>
<dbReference type="Pfam" id="PF07494">
    <property type="entry name" value="Reg_prop"/>
    <property type="match status" value="3"/>
</dbReference>
<name>A0ABS9KLB2_9BACT</name>
<sequence>MRSLYLLMLFSIISLSADAQTASYNFRRVSSKDGLADGVVAPIGRDKYGYIWFGSLSGLNRYDGYRVTNFFHNSKDSFSVPTQFVHTIFGDKYGDIYFGYRAGLYRFDYPTNRFELVQGSKGVTVNEIRPAGDSLMLLTEKGIAFYNSVAKRFSFAGSANNDPMVKVPMYEGYVYGKEAYIATMKGILVYNTVSRISKMLYLKPGKEIPVFKVAIDSSGVVWACRNEKGALLYKGKENNTSFEEIRSHYYNKNGLIDRIIDIQVDRSNRLWLGTIWNGLVNVNTKDNSFTSVTNDSRIANSLPENHVTRIFTDEQGFLWLGTEGSGAAYFQPDYNLFNIFFPEPLKYARPHIWCRTIAEDLQGNLWMGTGTGLVKQSADGRKSELFQQKENAADKVIHDNSIRSLLCDDEGNMWIGTSAGVNLYENATKRIRFFSYEDSLPNYFYWQIMQDKKKVIWFASSGGLFYKTPGEYKFNSLHQHPALKKYARYGARSVLEDKRGNLWVGLNGRGLLMYDDTKKTARYWEKPGAADNPLGNMVTSIVEDNKGQIWFSTYFGVASYDYSTDKFTSYADVSVMGSLQISGLKVDKEDRLWLATARGLLMLDKDRKVFKRFDVEDGLPDIQFNDQTSYTMKNGWFVYPTYDGFVSFDPLKYNEKNISSNIIISSFSIPDNPSPRLLDATDKNEIELAASQDFFTIELTAFNYSNPRETWYAYKLDGFDKDWRYTRNRQANYTNVPGGKYVFRYKASSDPKNWNTEEKTLTININTVFYKTWIFRIGFILSLLALLFFVYRYRISQREKLLRLESKSQLLEKEKAQIMYDNLKQQLNPHFLFNSLTSLSSLIRVNPSLAGEFLESLSKTYRYILKSRDSEIVPLVSEIRFAETYVRLQQTRFEKGLIVNFNVPEEFFHRKIAPVTLQNMIENAIKHNIIDEESPLVIDIFIEDDYIIVKNNLQRKNFVETSNRQGLNNLQSLYHYLSEKSVLVVEEKDHFIVKIPLL</sequence>
<keyword evidence="1" id="KW-1133">Transmembrane helix</keyword>
<feature type="signal peptide" evidence="2">
    <location>
        <begin position="1"/>
        <end position="19"/>
    </location>
</feature>
<dbReference type="Gene3D" id="2.130.10.10">
    <property type="entry name" value="YVTN repeat-like/Quinoprotein amine dehydrogenase"/>
    <property type="match status" value="2"/>
</dbReference>
<dbReference type="Pfam" id="PF07495">
    <property type="entry name" value="Y_Y_Y"/>
    <property type="match status" value="1"/>
</dbReference>
<organism evidence="5 6">
    <name type="scientific">Terrimonas ginsenosidimutans</name>
    <dbReference type="NCBI Taxonomy" id="2908004"/>
    <lineage>
        <taxon>Bacteria</taxon>
        <taxon>Pseudomonadati</taxon>
        <taxon>Bacteroidota</taxon>
        <taxon>Chitinophagia</taxon>
        <taxon>Chitinophagales</taxon>
        <taxon>Chitinophagaceae</taxon>
        <taxon>Terrimonas</taxon>
    </lineage>
</organism>
<keyword evidence="6" id="KW-1185">Reference proteome</keyword>
<keyword evidence="1" id="KW-0812">Transmembrane</keyword>
<keyword evidence="2" id="KW-0732">Signal</keyword>
<dbReference type="RefSeq" id="WP_237868338.1">
    <property type="nucleotide sequence ID" value="NZ_JAKLTR010000001.1"/>
</dbReference>
<dbReference type="InterPro" id="IPR013783">
    <property type="entry name" value="Ig-like_fold"/>
</dbReference>
<dbReference type="InterPro" id="IPR050640">
    <property type="entry name" value="Bact_2-comp_sensor_kinase"/>
</dbReference>
<dbReference type="Pfam" id="PF06580">
    <property type="entry name" value="His_kinase"/>
    <property type="match status" value="1"/>
</dbReference>
<dbReference type="InterPro" id="IPR011110">
    <property type="entry name" value="Reg_prop"/>
</dbReference>
<dbReference type="PANTHER" id="PTHR34220">
    <property type="entry name" value="SENSOR HISTIDINE KINASE YPDA"/>
    <property type="match status" value="1"/>
</dbReference>
<proteinExistence type="predicted"/>
<evidence type="ECO:0000259" key="3">
    <source>
        <dbReference type="Pfam" id="PF06580"/>
    </source>
</evidence>
<comment type="caution">
    <text evidence="5">The sequence shown here is derived from an EMBL/GenBank/DDBJ whole genome shotgun (WGS) entry which is preliminary data.</text>
</comment>
<dbReference type="Gene3D" id="2.60.40.10">
    <property type="entry name" value="Immunoglobulins"/>
    <property type="match status" value="1"/>
</dbReference>